<dbReference type="OrthoDB" id="5870696at2"/>
<evidence type="ECO:0000256" key="3">
    <source>
        <dbReference type="ARBA" id="ARBA00029734"/>
    </source>
</evidence>
<keyword evidence="5" id="KW-1185">Reference proteome</keyword>
<dbReference type="Pfam" id="PF06026">
    <property type="entry name" value="Rib_5-P_isom_A"/>
    <property type="match status" value="1"/>
</dbReference>
<dbReference type="GO" id="GO:0004751">
    <property type="term" value="F:ribose-5-phosphate isomerase activity"/>
    <property type="evidence" value="ECO:0007669"/>
    <property type="project" value="UniProtKB-EC"/>
</dbReference>
<keyword evidence="2 4" id="KW-0413">Isomerase</keyword>
<dbReference type="AlphaFoldDB" id="A0A4Z0JMQ3"/>
<dbReference type="SUPFAM" id="SSF100950">
    <property type="entry name" value="NagB/RpiA/CoA transferase-like"/>
    <property type="match status" value="1"/>
</dbReference>
<evidence type="ECO:0000256" key="2">
    <source>
        <dbReference type="ARBA" id="ARBA00023235"/>
    </source>
</evidence>
<dbReference type="Gene3D" id="3.30.70.260">
    <property type="match status" value="1"/>
</dbReference>
<dbReference type="EC" id="5.3.1.6" evidence="1"/>
<sequence length="216" mass="23626">MEKLIEAAKAQIKPKMHVSFGGGRTVGRLIKAVKGMDITFSSPSESTRQLCAELNIPVVPLDQVEKFDVAFDGCDNLDKNLNVLKSNGGIHTFEKLYANLSDRYIILSPKTRLTDVLNPEVPLCLEVLADAIPQVLQEVEQLGGKAQVRQSSDIAGIVRTSNGFGLIDCNFESYQDISEINQKLAVMNGVLSTSYFENIVTDALLSDGDEVVHLTK</sequence>
<evidence type="ECO:0000313" key="5">
    <source>
        <dbReference type="Proteomes" id="UP000298021"/>
    </source>
</evidence>
<dbReference type="SUPFAM" id="SSF75445">
    <property type="entry name" value="D-ribose-5-phosphate isomerase (RpiA), lid domain"/>
    <property type="match status" value="1"/>
</dbReference>
<evidence type="ECO:0000256" key="1">
    <source>
        <dbReference type="ARBA" id="ARBA00011959"/>
    </source>
</evidence>
<dbReference type="InterPro" id="IPR037171">
    <property type="entry name" value="NagB/RpiA_transferase-like"/>
</dbReference>
<comment type="caution">
    <text evidence="4">The sequence shown here is derived from an EMBL/GenBank/DDBJ whole genome shotgun (WGS) entry which is preliminary data.</text>
</comment>
<reference evidence="4 5" key="1">
    <citation type="submission" date="2018-10" db="EMBL/GenBank/DDBJ databases">
        <title>Lactobacillus sp. R7 and Lactobacillus sp. R19 isolated from fermented mustard green product of Taiwan.</title>
        <authorList>
            <person name="Lin S.-T."/>
        </authorList>
    </citation>
    <scope>NUCLEOTIDE SEQUENCE [LARGE SCALE GENOMIC DNA]</scope>
    <source>
        <strain evidence="4 5">BCRC 81127</strain>
    </source>
</reference>
<gene>
    <name evidence="4" type="ORF">EGT49_05885</name>
</gene>
<dbReference type="GO" id="GO:0005829">
    <property type="term" value="C:cytosol"/>
    <property type="evidence" value="ECO:0007669"/>
    <property type="project" value="TreeGrafter"/>
</dbReference>
<dbReference type="GO" id="GO:0009052">
    <property type="term" value="P:pentose-phosphate shunt, non-oxidative branch"/>
    <property type="evidence" value="ECO:0007669"/>
    <property type="project" value="InterPro"/>
</dbReference>
<proteinExistence type="predicted"/>
<dbReference type="RefSeq" id="WP_135372458.1">
    <property type="nucleotide sequence ID" value="NZ_RKLY01000012.1"/>
</dbReference>
<protein>
    <recommendedName>
        <fullName evidence="1">ribose-5-phosphate isomerase</fullName>
        <ecNumber evidence="1">5.3.1.6</ecNumber>
    </recommendedName>
    <alternativeName>
        <fullName evidence="3">Phosphoriboisomerase</fullName>
    </alternativeName>
</protein>
<dbReference type="Gene3D" id="3.40.50.1360">
    <property type="match status" value="1"/>
</dbReference>
<evidence type="ECO:0000313" key="4">
    <source>
        <dbReference type="EMBL" id="TGD23399.1"/>
    </source>
</evidence>
<dbReference type="Proteomes" id="UP000298021">
    <property type="component" value="Unassembled WGS sequence"/>
</dbReference>
<dbReference type="GO" id="GO:0006014">
    <property type="term" value="P:D-ribose metabolic process"/>
    <property type="evidence" value="ECO:0007669"/>
    <property type="project" value="TreeGrafter"/>
</dbReference>
<dbReference type="EMBL" id="RKLY01000012">
    <property type="protein sequence ID" value="TGD23399.1"/>
    <property type="molecule type" value="Genomic_DNA"/>
</dbReference>
<dbReference type="PANTHER" id="PTHR11934:SF0">
    <property type="entry name" value="RIBOSE-5-PHOSPHATE ISOMERASE"/>
    <property type="match status" value="1"/>
</dbReference>
<accession>A0A4Z0JMQ3</accession>
<dbReference type="PANTHER" id="PTHR11934">
    <property type="entry name" value="RIBOSE-5-PHOSPHATE ISOMERASE"/>
    <property type="match status" value="1"/>
</dbReference>
<dbReference type="InterPro" id="IPR004788">
    <property type="entry name" value="Ribose5P_isomerase_type_A"/>
</dbReference>
<organism evidence="4 5">
    <name type="scientific">Companilactobacillus suantsaicola</name>
    <dbReference type="NCBI Taxonomy" id="2487723"/>
    <lineage>
        <taxon>Bacteria</taxon>
        <taxon>Bacillati</taxon>
        <taxon>Bacillota</taxon>
        <taxon>Bacilli</taxon>
        <taxon>Lactobacillales</taxon>
        <taxon>Lactobacillaceae</taxon>
        <taxon>Companilactobacillus</taxon>
    </lineage>
</organism>
<name>A0A4Z0JMQ3_9LACO</name>